<comment type="caution">
    <text evidence="1">The sequence shown here is derived from an EMBL/GenBank/DDBJ whole genome shotgun (WGS) entry which is preliminary data.</text>
</comment>
<protein>
    <submittedName>
        <fullName evidence="1">Uncharacterized protein</fullName>
    </submittedName>
</protein>
<accession>A0AA38F9A9</accession>
<feature type="non-terminal residue" evidence="1">
    <location>
        <position position="306"/>
    </location>
</feature>
<feature type="non-terminal residue" evidence="1">
    <location>
        <position position="1"/>
    </location>
</feature>
<dbReference type="Proteomes" id="UP000824469">
    <property type="component" value="Unassembled WGS sequence"/>
</dbReference>
<reference evidence="1 2" key="1">
    <citation type="journal article" date="2021" name="Nat. Plants">
        <title>The Taxus genome provides insights into paclitaxel biosynthesis.</title>
        <authorList>
            <person name="Xiong X."/>
            <person name="Gou J."/>
            <person name="Liao Q."/>
            <person name="Li Y."/>
            <person name="Zhou Q."/>
            <person name="Bi G."/>
            <person name="Li C."/>
            <person name="Du R."/>
            <person name="Wang X."/>
            <person name="Sun T."/>
            <person name="Guo L."/>
            <person name="Liang H."/>
            <person name="Lu P."/>
            <person name="Wu Y."/>
            <person name="Zhang Z."/>
            <person name="Ro D.K."/>
            <person name="Shang Y."/>
            <person name="Huang S."/>
            <person name="Yan J."/>
        </authorList>
    </citation>
    <scope>NUCLEOTIDE SEQUENCE [LARGE SCALE GENOMIC DNA]</scope>
    <source>
        <strain evidence="1">Ta-2019</strain>
    </source>
</reference>
<gene>
    <name evidence="1" type="ORF">KI387_041056</name>
</gene>
<dbReference type="AlphaFoldDB" id="A0AA38F9A9"/>
<evidence type="ECO:0000313" key="2">
    <source>
        <dbReference type="Proteomes" id="UP000824469"/>
    </source>
</evidence>
<keyword evidence="2" id="KW-1185">Reference proteome</keyword>
<dbReference type="EMBL" id="JAHRHJ020000777">
    <property type="protein sequence ID" value="KAH9293740.1"/>
    <property type="molecule type" value="Genomic_DNA"/>
</dbReference>
<proteinExistence type="predicted"/>
<organism evidence="1 2">
    <name type="scientific">Taxus chinensis</name>
    <name type="common">Chinese yew</name>
    <name type="synonym">Taxus wallichiana var. chinensis</name>
    <dbReference type="NCBI Taxonomy" id="29808"/>
    <lineage>
        <taxon>Eukaryota</taxon>
        <taxon>Viridiplantae</taxon>
        <taxon>Streptophyta</taxon>
        <taxon>Embryophyta</taxon>
        <taxon>Tracheophyta</taxon>
        <taxon>Spermatophyta</taxon>
        <taxon>Pinopsida</taxon>
        <taxon>Pinidae</taxon>
        <taxon>Conifers II</taxon>
        <taxon>Cupressales</taxon>
        <taxon>Taxaceae</taxon>
        <taxon>Taxus</taxon>
    </lineage>
</organism>
<name>A0AA38F9A9_TAXCH</name>
<evidence type="ECO:0000313" key="1">
    <source>
        <dbReference type="EMBL" id="KAH9293740.1"/>
    </source>
</evidence>
<sequence>YIAKYASKEEKRSESFHDMLMRISDDVEGEESTLCIYRRILTEIIVERDIRAQEMCHMLLKLMLVQCSRSFMNLNVGRKVFYKLIMTSRENERGSCFIDAYKDRPVLLESISLIDAVRSWSFNVKRKKDKWKSRDTPAIIRMWPWYFSIPESGSEDHEKFFWSELLLYKPFCDIRKDISSTREEILENWERIKNMYRVWHVDRKDAMEEEDIEEDDDDEMQSFVGVDGMDEWEFFSGIVPPNQVHLSDLHMLGRWDFDLKNVWDTEEDKDVQDASTCFIEMNKSMQNVVYSSKNLVSGVDMLSRKQ</sequence>